<dbReference type="GO" id="GO:0032259">
    <property type="term" value="P:methylation"/>
    <property type="evidence" value="ECO:0007669"/>
    <property type="project" value="UniProtKB-KW"/>
</dbReference>
<dbReference type="InterPro" id="IPR040758">
    <property type="entry name" value="PrmC_N"/>
</dbReference>
<evidence type="ECO:0000256" key="1">
    <source>
        <dbReference type="ARBA" id="ARBA00022603"/>
    </source>
</evidence>
<dbReference type="NCBIfam" id="TIGR00536">
    <property type="entry name" value="hemK_fam"/>
    <property type="match status" value="1"/>
</dbReference>
<keyword evidence="1 6" id="KW-0489">Methyltransferase</keyword>
<evidence type="ECO:0000256" key="2">
    <source>
        <dbReference type="ARBA" id="ARBA00022679"/>
    </source>
</evidence>
<dbReference type="Pfam" id="PF13847">
    <property type="entry name" value="Methyltransf_31"/>
    <property type="match status" value="1"/>
</dbReference>
<sequence>MFVSKNTVAACLDYMKERLSPRFSESEIRVIQHLAFEKRLGFSRSDLMLNKTEGLSESDLLFFRDVVKRLLNDEPLQYIIGDTEFFGLRLKVDKRALIPRPETEELVHQIVNKRDGYEGLRILDLCTGSGCIALSLKSAFPTAEVVGVDSEEGALELAKENAISTGLEVAFHQVDVLKWRESKVLKDAKWDIIVSNPPYIPLRDKQDMCTNVLSFEPHVALFVEDDDPVIFYREIAAYASTSLLSGGLLGFEIHEDLAQETVKQVQEHKFIHVSVLTDLQEKERMVFAENA</sequence>
<feature type="domain" description="Release factor glutamine methyltransferase N-terminal" evidence="5">
    <location>
        <begin position="12"/>
        <end position="81"/>
    </location>
</feature>
<dbReference type="Gene3D" id="3.40.50.150">
    <property type="entry name" value="Vaccinia Virus protein VP39"/>
    <property type="match status" value="1"/>
</dbReference>
<keyword evidence="7" id="KW-1185">Reference proteome</keyword>
<accession>A0ABP3Y489</accession>
<evidence type="ECO:0000256" key="3">
    <source>
        <dbReference type="ARBA" id="ARBA00022691"/>
    </source>
</evidence>
<organism evidence="6 7">
    <name type="scientific">Wandonia haliotis</name>
    <dbReference type="NCBI Taxonomy" id="574963"/>
    <lineage>
        <taxon>Bacteria</taxon>
        <taxon>Pseudomonadati</taxon>
        <taxon>Bacteroidota</taxon>
        <taxon>Flavobacteriia</taxon>
        <taxon>Flavobacteriales</taxon>
        <taxon>Crocinitomicaceae</taxon>
        <taxon>Wandonia</taxon>
    </lineage>
</organism>
<protein>
    <submittedName>
        <fullName evidence="6">Peptide chain release factor N(5)-glutamine methyltransferase</fullName>
    </submittedName>
</protein>
<dbReference type="EMBL" id="BAAAFH010000022">
    <property type="protein sequence ID" value="GAA0876349.1"/>
    <property type="molecule type" value="Genomic_DNA"/>
</dbReference>
<dbReference type="SUPFAM" id="SSF53335">
    <property type="entry name" value="S-adenosyl-L-methionine-dependent methyltransferases"/>
    <property type="match status" value="1"/>
</dbReference>
<evidence type="ECO:0000259" key="4">
    <source>
        <dbReference type="Pfam" id="PF13847"/>
    </source>
</evidence>
<feature type="domain" description="Methyltransferase" evidence="4">
    <location>
        <begin position="118"/>
        <end position="211"/>
    </location>
</feature>
<dbReference type="InterPro" id="IPR029063">
    <property type="entry name" value="SAM-dependent_MTases_sf"/>
</dbReference>
<keyword evidence="2" id="KW-0808">Transferase</keyword>
<dbReference type="Proteomes" id="UP001501126">
    <property type="component" value="Unassembled WGS sequence"/>
</dbReference>
<evidence type="ECO:0000313" key="6">
    <source>
        <dbReference type="EMBL" id="GAA0876349.1"/>
    </source>
</evidence>
<dbReference type="InterPro" id="IPR004556">
    <property type="entry name" value="HemK-like"/>
</dbReference>
<dbReference type="NCBIfam" id="TIGR03534">
    <property type="entry name" value="RF_mod_PrmC"/>
    <property type="match status" value="1"/>
</dbReference>
<dbReference type="PROSITE" id="PS00092">
    <property type="entry name" value="N6_MTASE"/>
    <property type="match status" value="1"/>
</dbReference>
<comment type="caution">
    <text evidence="6">The sequence shown here is derived from an EMBL/GenBank/DDBJ whole genome shotgun (WGS) entry which is preliminary data.</text>
</comment>
<evidence type="ECO:0000259" key="5">
    <source>
        <dbReference type="Pfam" id="PF17827"/>
    </source>
</evidence>
<proteinExistence type="predicted"/>
<dbReference type="Pfam" id="PF17827">
    <property type="entry name" value="PrmC_N"/>
    <property type="match status" value="1"/>
</dbReference>
<dbReference type="InterPro" id="IPR050320">
    <property type="entry name" value="N5-glutamine_MTase"/>
</dbReference>
<reference evidence="7" key="1">
    <citation type="journal article" date="2019" name="Int. J. Syst. Evol. Microbiol.">
        <title>The Global Catalogue of Microorganisms (GCM) 10K type strain sequencing project: providing services to taxonomists for standard genome sequencing and annotation.</title>
        <authorList>
            <consortium name="The Broad Institute Genomics Platform"/>
            <consortium name="The Broad Institute Genome Sequencing Center for Infectious Disease"/>
            <person name="Wu L."/>
            <person name="Ma J."/>
        </authorList>
    </citation>
    <scope>NUCLEOTIDE SEQUENCE [LARGE SCALE GENOMIC DNA]</scope>
    <source>
        <strain evidence="7">JCM 16083</strain>
    </source>
</reference>
<evidence type="ECO:0000313" key="7">
    <source>
        <dbReference type="Proteomes" id="UP001501126"/>
    </source>
</evidence>
<dbReference type="PANTHER" id="PTHR18895:SF74">
    <property type="entry name" value="MTRF1L RELEASE FACTOR GLUTAMINE METHYLTRANSFERASE"/>
    <property type="match status" value="1"/>
</dbReference>
<dbReference type="GO" id="GO:0008168">
    <property type="term" value="F:methyltransferase activity"/>
    <property type="evidence" value="ECO:0007669"/>
    <property type="project" value="UniProtKB-KW"/>
</dbReference>
<dbReference type="InterPro" id="IPR025714">
    <property type="entry name" value="Methyltranfer_dom"/>
</dbReference>
<dbReference type="RefSeq" id="WP_343788985.1">
    <property type="nucleotide sequence ID" value="NZ_BAAAFH010000022.1"/>
</dbReference>
<dbReference type="Gene3D" id="1.10.8.10">
    <property type="entry name" value="DNA helicase RuvA subunit, C-terminal domain"/>
    <property type="match status" value="1"/>
</dbReference>
<gene>
    <name evidence="6" type="primary">prmC</name>
    <name evidence="6" type="ORF">GCM10009118_27590</name>
</gene>
<keyword evidence="3" id="KW-0949">S-adenosyl-L-methionine</keyword>
<dbReference type="PANTHER" id="PTHR18895">
    <property type="entry name" value="HEMK METHYLTRANSFERASE"/>
    <property type="match status" value="1"/>
</dbReference>
<dbReference type="InterPro" id="IPR002052">
    <property type="entry name" value="DNA_methylase_N6_adenine_CS"/>
</dbReference>
<dbReference type="InterPro" id="IPR019874">
    <property type="entry name" value="RF_methyltr_PrmC"/>
</dbReference>
<dbReference type="CDD" id="cd02440">
    <property type="entry name" value="AdoMet_MTases"/>
    <property type="match status" value="1"/>
</dbReference>
<name>A0ABP3Y489_9FLAO</name>